<dbReference type="InterPro" id="IPR004331">
    <property type="entry name" value="SPX_dom"/>
</dbReference>
<keyword evidence="4 7" id="KW-1133">Transmembrane helix</keyword>
<dbReference type="PROSITE" id="PS51380">
    <property type="entry name" value="EXS"/>
    <property type="match status" value="1"/>
</dbReference>
<comment type="subcellular location">
    <subcellularLocation>
        <location evidence="1">Membrane</location>
        <topology evidence="1">Multi-pass membrane protein</topology>
    </subcellularLocation>
</comment>
<evidence type="ECO:0000259" key="8">
    <source>
        <dbReference type="PROSITE" id="PS51380"/>
    </source>
</evidence>
<comment type="caution">
    <text evidence="10">The sequence shown here is derived from an EMBL/GenBank/DDBJ whole genome shotgun (WGS) entry which is preliminary data.</text>
</comment>
<keyword evidence="5 7" id="KW-0472">Membrane</keyword>
<sequence>MKFGQDLNEHLIPEWKTQYLDYKQGKKKLKQLKKKSSVLHSSSAASRRRPSQSVRSAAINSPAITTGTGIGSLTSTSAAAAAVAELSSSRRKTSPVLFRRGSTQAVNPVLETHHQFSPGSVGGGKFHHSFHKHGSSFALPAPAIEVSPSDIPTQGGQPQNQHQHQQSTDAQTQTKVQKSHDDQDHPEDDASLSSSVVNVNDKTPLLTATVDYNYSPEMLASSSNSAHANINNKPVSSPTNWKSPTSFKTTHSFMSTHSNNSNMAISGGGNNINAMPRRASLFRTLSRRASTIAGFYGGEQERSYSQTELEDMAEYARSQFIEWVDTELNKVEGFYKSREDACLERFLILQDQLFQLNEQKERSKERLKHIKMMRKMKKRLAAGGDVNDISDAELYEEEENLKEGERASSYSLVKFVTFITKRKLRILNKFEWPSLPSWDWLKEDGKAEKQYYEQGYYSEDEDDESICSAAEDDVEVDHDDISVCSMSSHQGSNNKNSNGPLHHIHHRHPPLPQDPRFNKRDFSRKLKKTDHLPSINIPYFVARRQLKRAVYEFYRSMELLKSYRLLNRTAFRKMMKKYDKATNDSILQIYMKKVDTAYFTTSDVLEQLMGKVEEMFTDSFENGNRKIALTKLRASEKEREYYGDTFSGGTLLGASIPLLVFALYEAISRMDDGSLPEGKYILQIYGGFLMMVLMGFFFALNCMAWTKYKVNYKFIFEFNTRDALDYRQFMLMTSIFMFLLCIIGYLSFRDFWTAEFNGRNWAWIYLGIGLFIFMLPLDVLFLNSRIWLMSTLQRLIMSGLYPVEFKDFFMGDIVCSLTYSISNLSMFFCLYATHWDGCLDGSSSTKCGSSKSRVLGFLSTLPSIWRLVQCIRRYADTGDWFPHLANMGKYSVSTLYYMTLSLYRIEMVNKNRALLITFATLNSIYSSFWDLFMDWSLMQFDSENFLLRDELIVKNHHWVYYSAMIIDPILRFQWIFYCFFHKEIQQSAKTSFFVALAEAIRRGIWIFFRMENEHATNVHLYRASRETPLPYPVIKRRKIAKKKQEHQKEHDASLIAAPGILTPSPALASDKQQQQVEQQEQQQQQQQQQPSTTSMSVADDTIPEEAEEDYFDEQASFDSEAEAAAEAASRITQFTGHFHDHHDLESGSGISIHSPPPQQRIRHHSSMMGGLVALSRIMTNAHIKDFQRRKVDKKQTMQEAKEQGEADDDDDDDEVDDGDESSIESIDDIRRAIDRGDDDEEQDVVDDAVRGLRARGKRH</sequence>
<dbReference type="PROSITE" id="PS51382">
    <property type="entry name" value="SPX"/>
    <property type="match status" value="1"/>
</dbReference>
<dbReference type="PANTHER" id="PTHR10783:SF103">
    <property type="entry name" value="SOLUTE CARRIER FAMILY 53 MEMBER 1"/>
    <property type="match status" value="1"/>
</dbReference>
<dbReference type="AlphaFoldDB" id="A0A9W6YSR5"/>
<proteinExistence type="inferred from homology"/>
<dbReference type="OrthoDB" id="9970435at2759"/>
<evidence type="ECO:0000256" key="7">
    <source>
        <dbReference type="SAM" id="Phobius"/>
    </source>
</evidence>
<evidence type="ECO:0000256" key="1">
    <source>
        <dbReference type="ARBA" id="ARBA00004141"/>
    </source>
</evidence>
<feature type="compositionally biased region" description="Basic and acidic residues" evidence="6">
    <location>
        <begin position="1186"/>
        <end position="1204"/>
    </location>
</feature>
<feature type="transmembrane region" description="Helical" evidence="7">
    <location>
        <begin position="760"/>
        <end position="782"/>
    </location>
</feature>
<feature type="transmembrane region" description="Helical" evidence="7">
    <location>
        <begin position="958"/>
        <end position="980"/>
    </location>
</feature>
<feature type="compositionally biased region" description="Acidic residues" evidence="6">
    <location>
        <begin position="1236"/>
        <end position="1246"/>
    </location>
</feature>
<dbReference type="Pfam" id="PF03124">
    <property type="entry name" value="EXS"/>
    <property type="match status" value="1"/>
</dbReference>
<feature type="region of interest" description="Disordered" evidence="6">
    <location>
        <begin position="1139"/>
        <end position="1162"/>
    </location>
</feature>
<dbReference type="GO" id="GO:0005886">
    <property type="term" value="C:plasma membrane"/>
    <property type="evidence" value="ECO:0007669"/>
    <property type="project" value="TreeGrafter"/>
</dbReference>
<name>A0A9W6YSR5_AMBMO</name>
<feature type="compositionally biased region" description="Basic residues" evidence="6">
    <location>
        <begin position="125"/>
        <end position="134"/>
    </location>
</feature>
<feature type="region of interest" description="Disordered" evidence="6">
    <location>
        <begin position="31"/>
        <end position="72"/>
    </location>
</feature>
<keyword evidence="3 7" id="KW-0812">Transmembrane</keyword>
<organism evidence="10 11">
    <name type="scientific">Ambrosiozyma monospora</name>
    <name type="common">Yeast</name>
    <name type="synonym">Endomycopsis monosporus</name>
    <dbReference type="NCBI Taxonomy" id="43982"/>
    <lineage>
        <taxon>Eukaryota</taxon>
        <taxon>Fungi</taxon>
        <taxon>Dikarya</taxon>
        <taxon>Ascomycota</taxon>
        <taxon>Saccharomycotina</taxon>
        <taxon>Pichiomycetes</taxon>
        <taxon>Pichiales</taxon>
        <taxon>Pichiaceae</taxon>
        <taxon>Ambrosiozyma</taxon>
    </lineage>
</organism>
<dbReference type="Proteomes" id="UP001165063">
    <property type="component" value="Unassembled WGS sequence"/>
</dbReference>
<protein>
    <submittedName>
        <fullName evidence="10">Unnamed protein product</fullName>
    </submittedName>
</protein>
<evidence type="ECO:0000313" key="10">
    <source>
        <dbReference type="EMBL" id="GMG19262.1"/>
    </source>
</evidence>
<feature type="transmembrane region" description="Helical" evidence="7">
    <location>
        <begin position="729"/>
        <end position="748"/>
    </location>
</feature>
<feature type="compositionally biased region" description="Low complexity" evidence="6">
    <location>
        <begin position="1072"/>
        <end position="1089"/>
    </location>
</feature>
<feature type="compositionally biased region" description="Acidic residues" evidence="6">
    <location>
        <begin position="1205"/>
        <end position="1226"/>
    </location>
</feature>
<dbReference type="EMBL" id="BSXU01000093">
    <property type="protein sequence ID" value="GMG19262.1"/>
    <property type="molecule type" value="Genomic_DNA"/>
</dbReference>
<evidence type="ECO:0000256" key="2">
    <source>
        <dbReference type="ARBA" id="ARBA00009665"/>
    </source>
</evidence>
<reference evidence="10" key="1">
    <citation type="submission" date="2023-04" db="EMBL/GenBank/DDBJ databases">
        <title>Ambrosiozyma monospora NBRC 1965.</title>
        <authorList>
            <person name="Ichikawa N."/>
            <person name="Sato H."/>
            <person name="Tonouchi N."/>
        </authorList>
    </citation>
    <scope>NUCLEOTIDE SEQUENCE</scope>
    <source>
        <strain evidence="10">NBRC 1965</strain>
    </source>
</reference>
<dbReference type="GO" id="GO:0016036">
    <property type="term" value="P:cellular response to phosphate starvation"/>
    <property type="evidence" value="ECO:0007669"/>
    <property type="project" value="TreeGrafter"/>
</dbReference>
<dbReference type="InterPro" id="IPR004342">
    <property type="entry name" value="EXS_C"/>
</dbReference>
<dbReference type="GO" id="GO:0000822">
    <property type="term" value="F:inositol hexakisphosphate binding"/>
    <property type="evidence" value="ECO:0007669"/>
    <property type="project" value="TreeGrafter"/>
</dbReference>
<dbReference type="Pfam" id="PF03105">
    <property type="entry name" value="SPX"/>
    <property type="match status" value="1"/>
</dbReference>
<feature type="compositionally biased region" description="Low complexity" evidence="6">
    <location>
        <begin position="152"/>
        <end position="174"/>
    </location>
</feature>
<feature type="domain" description="SPX" evidence="9">
    <location>
        <begin position="1"/>
        <end position="592"/>
    </location>
</feature>
<dbReference type="GO" id="GO:0006817">
    <property type="term" value="P:phosphate ion transport"/>
    <property type="evidence" value="ECO:0007669"/>
    <property type="project" value="TreeGrafter"/>
</dbReference>
<feature type="compositionally biased region" description="Low complexity" evidence="6">
    <location>
        <begin position="38"/>
        <end position="72"/>
    </location>
</feature>
<evidence type="ECO:0000256" key="4">
    <source>
        <dbReference type="ARBA" id="ARBA00022989"/>
    </source>
</evidence>
<accession>A0A9W6YSR5</accession>
<feature type="transmembrane region" description="Helical" evidence="7">
    <location>
        <begin position="684"/>
        <end position="708"/>
    </location>
</feature>
<dbReference type="CDD" id="cd14475">
    <property type="entry name" value="SPX_SYG1_like"/>
    <property type="match status" value="1"/>
</dbReference>
<feature type="transmembrane region" description="Helical" evidence="7">
    <location>
        <begin position="641"/>
        <end position="664"/>
    </location>
</feature>
<feature type="domain" description="EXS" evidence="8">
    <location>
        <begin position="846"/>
        <end position="1041"/>
    </location>
</feature>
<dbReference type="PANTHER" id="PTHR10783">
    <property type="entry name" value="XENOTROPIC AND POLYTROPIC RETROVIRUS RECEPTOR 1-RELATED"/>
    <property type="match status" value="1"/>
</dbReference>
<feature type="transmembrane region" description="Helical" evidence="7">
    <location>
        <begin position="913"/>
        <end position="938"/>
    </location>
</feature>
<evidence type="ECO:0000256" key="3">
    <source>
        <dbReference type="ARBA" id="ARBA00022692"/>
    </source>
</evidence>
<feature type="region of interest" description="Disordered" evidence="6">
    <location>
        <begin position="113"/>
        <end position="197"/>
    </location>
</feature>
<feature type="region of interest" description="Disordered" evidence="6">
    <location>
        <begin position="1186"/>
        <end position="1259"/>
    </location>
</feature>
<evidence type="ECO:0000256" key="6">
    <source>
        <dbReference type="SAM" id="MobiDB-lite"/>
    </source>
</evidence>
<gene>
    <name evidence="10" type="ORF">Amon01_000032800</name>
</gene>
<feature type="region of interest" description="Disordered" evidence="6">
    <location>
        <begin position="1063"/>
        <end position="1099"/>
    </location>
</feature>
<evidence type="ECO:0000259" key="9">
    <source>
        <dbReference type="PROSITE" id="PS51382"/>
    </source>
</evidence>
<keyword evidence="11" id="KW-1185">Reference proteome</keyword>
<comment type="similarity">
    <text evidence="2">Belongs to the SYG1 (TC 2.A.94) family.</text>
</comment>
<dbReference type="GO" id="GO:0005794">
    <property type="term" value="C:Golgi apparatus"/>
    <property type="evidence" value="ECO:0007669"/>
    <property type="project" value="TreeGrafter"/>
</dbReference>
<evidence type="ECO:0000256" key="5">
    <source>
        <dbReference type="ARBA" id="ARBA00023136"/>
    </source>
</evidence>
<evidence type="ECO:0000313" key="11">
    <source>
        <dbReference type="Proteomes" id="UP001165063"/>
    </source>
</evidence>